<dbReference type="PATRIC" id="fig|1423808.3.peg.1486"/>
<proteinExistence type="predicted"/>
<keyword evidence="2" id="KW-0808">Transferase</keyword>
<dbReference type="InterPro" id="IPR016639">
    <property type="entry name" value="GST_Omega/GSH"/>
</dbReference>
<protein>
    <submittedName>
        <fullName evidence="2">Glutathione S-transferase</fullName>
    </submittedName>
</protein>
<evidence type="ECO:0000313" key="2">
    <source>
        <dbReference type="EMBL" id="KRK87069.1"/>
    </source>
</evidence>
<evidence type="ECO:0000259" key="1">
    <source>
        <dbReference type="PROSITE" id="PS50405"/>
    </source>
</evidence>
<feature type="domain" description="GST C-terminal" evidence="1">
    <location>
        <begin position="123"/>
        <end position="282"/>
    </location>
</feature>
<sequence>MSQKVNAGDACAFHPRSTDQSSFEKKFSTGELPVEPNRYHYVWAKFCPWATPAAIMIDYTGLNKVISKFATYPLRHPGIDDNWFFGKNDDDEDPILHTTRLSENYQKTDSTFSGRPTVPALIDLKTGGVVNSSSQTIMNELGKYWKQYFSKDVADVYPTDRQDEIDAMSAQIITDITSVPGKITEATSQSEYDKLAKQYFDRLEALDQRLADQRFLMGDTITLPDFWLVVSLIRFDLVFYYKDKLNKKRLDEFPNLWRYARECYQIPAFKHDTDFKAIKQHFFQISDDPVTSFDRIIPIGPDESRWEN</sequence>
<dbReference type="PANTHER" id="PTHR32419:SF6">
    <property type="entry name" value="GLUTATHIONE S-TRANSFERASE OMEGA-LIKE 1-RELATED"/>
    <property type="match status" value="1"/>
</dbReference>
<dbReference type="InterPro" id="IPR036282">
    <property type="entry name" value="Glutathione-S-Trfase_C_sf"/>
</dbReference>
<accession>A0A0R1KTN5</accession>
<dbReference type="GO" id="GO:0005737">
    <property type="term" value="C:cytoplasm"/>
    <property type="evidence" value="ECO:0007669"/>
    <property type="project" value="TreeGrafter"/>
</dbReference>
<dbReference type="Pfam" id="PF13410">
    <property type="entry name" value="GST_C_2"/>
    <property type="match status" value="1"/>
</dbReference>
<dbReference type="PROSITE" id="PS50405">
    <property type="entry name" value="GST_CTER"/>
    <property type="match status" value="1"/>
</dbReference>
<evidence type="ECO:0000313" key="3">
    <source>
        <dbReference type="Proteomes" id="UP000051581"/>
    </source>
</evidence>
<dbReference type="Gene3D" id="3.40.30.10">
    <property type="entry name" value="Glutaredoxin"/>
    <property type="match status" value="1"/>
</dbReference>
<name>A0A0R1KTN5_9LACO</name>
<dbReference type="AlphaFoldDB" id="A0A0R1KTN5"/>
<dbReference type="PANTHER" id="PTHR32419">
    <property type="entry name" value="GLUTATHIONYL-HYDROQUINONE REDUCTASE"/>
    <property type="match status" value="1"/>
</dbReference>
<dbReference type="EMBL" id="AZEA01000026">
    <property type="protein sequence ID" value="KRK87069.1"/>
    <property type="molecule type" value="Genomic_DNA"/>
</dbReference>
<keyword evidence="3" id="KW-1185">Reference proteome</keyword>
<organism evidence="2 3">
    <name type="scientific">Lentilactobacillus sunkii DSM 19904</name>
    <dbReference type="NCBI Taxonomy" id="1423808"/>
    <lineage>
        <taxon>Bacteria</taxon>
        <taxon>Bacillati</taxon>
        <taxon>Bacillota</taxon>
        <taxon>Bacilli</taxon>
        <taxon>Lactobacillales</taxon>
        <taxon>Lactobacillaceae</taxon>
        <taxon>Lentilactobacillus</taxon>
    </lineage>
</organism>
<dbReference type="SUPFAM" id="SSF47616">
    <property type="entry name" value="GST C-terminal domain-like"/>
    <property type="match status" value="1"/>
</dbReference>
<dbReference type="InterPro" id="IPR010987">
    <property type="entry name" value="Glutathione-S-Trfase_C-like"/>
</dbReference>
<dbReference type="Gene3D" id="1.20.1050.10">
    <property type="match status" value="1"/>
</dbReference>
<reference evidence="2 3" key="1">
    <citation type="journal article" date="2015" name="Genome Announc.">
        <title>Expanding the biotechnology potential of lactobacilli through comparative genomics of 213 strains and associated genera.</title>
        <authorList>
            <person name="Sun Z."/>
            <person name="Harris H.M."/>
            <person name="McCann A."/>
            <person name="Guo C."/>
            <person name="Argimon S."/>
            <person name="Zhang W."/>
            <person name="Yang X."/>
            <person name="Jeffery I.B."/>
            <person name="Cooney J.C."/>
            <person name="Kagawa T.F."/>
            <person name="Liu W."/>
            <person name="Song Y."/>
            <person name="Salvetti E."/>
            <person name="Wrobel A."/>
            <person name="Rasinkangas P."/>
            <person name="Parkhill J."/>
            <person name="Rea M.C."/>
            <person name="O'Sullivan O."/>
            <person name="Ritari J."/>
            <person name="Douillard F.P."/>
            <person name="Paul Ross R."/>
            <person name="Yang R."/>
            <person name="Briner A.E."/>
            <person name="Felis G.E."/>
            <person name="de Vos W.M."/>
            <person name="Barrangou R."/>
            <person name="Klaenhammer T.R."/>
            <person name="Caufield P.W."/>
            <person name="Cui Y."/>
            <person name="Zhang H."/>
            <person name="O'Toole P.W."/>
        </authorList>
    </citation>
    <scope>NUCLEOTIDE SEQUENCE [LARGE SCALE GENOMIC DNA]</scope>
    <source>
        <strain evidence="2 3">DSM 19904</strain>
    </source>
</reference>
<gene>
    <name evidence="2" type="ORF">FD17_GL001464</name>
</gene>
<dbReference type="OrthoDB" id="9769158at2"/>
<dbReference type="RefSeq" id="WP_057826265.1">
    <property type="nucleotide sequence ID" value="NZ_AZEA01000026.1"/>
</dbReference>
<comment type="caution">
    <text evidence="2">The sequence shown here is derived from an EMBL/GenBank/DDBJ whole genome shotgun (WGS) entry which is preliminary data.</text>
</comment>
<dbReference type="GO" id="GO:0004364">
    <property type="term" value="F:glutathione transferase activity"/>
    <property type="evidence" value="ECO:0007669"/>
    <property type="project" value="InterPro"/>
</dbReference>
<dbReference type="Proteomes" id="UP000051581">
    <property type="component" value="Unassembled WGS sequence"/>
</dbReference>